<dbReference type="RefSeq" id="WP_227211819.1">
    <property type="nucleotide sequence ID" value="NZ_BAABZQ010000001.1"/>
</dbReference>
<reference evidence="2 3" key="1">
    <citation type="submission" date="2024-04" db="EMBL/GenBank/DDBJ databases">
        <title>Defined microbial consortia suppress multidrug-resistant proinflammatory Enterobacteriaceae via ecological control.</title>
        <authorList>
            <person name="Furuichi M."/>
            <person name="Kawaguchi T."/>
            <person name="Pust M."/>
            <person name="Yasuma K."/>
            <person name="Plichta D."/>
            <person name="Hasegawa N."/>
            <person name="Ohya T."/>
            <person name="Bhattarai S."/>
            <person name="Sasajima S."/>
            <person name="Aoto Y."/>
            <person name="Tuganbaev T."/>
            <person name="Yaginuma M."/>
            <person name="Ueda M."/>
            <person name="Okahashi N."/>
            <person name="Amafuji K."/>
            <person name="Kiridooshi Y."/>
            <person name="Sugita K."/>
            <person name="Strazar M."/>
            <person name="Skelly A."/>
            <person name="Suda W."/>
            <person name="Hattori M."/>
            <person name="Nakamoto N."/>
            <person name="Caballero S."/>
            <person name="Norman J."/>
            <person name="Olle B."/>
            <person name="Tanoue T."/>
            <person name="Arita M."/>
            <person name="Bucci V."/>
            <person name="Atarashi K."/>
            <person name="Xavier R."/>
            <person name="Honda K."/>
        </authorList>
    </citation>
    <scope>NUCLEOTIDE SEQUENCE [LARGE SCALE GENOMIC DNA]</scope>
    <source>
        <strain evidence="3">k34-0107-D12</strain>
    </source>
</reference>
<gene>
    <name evidence="2" type="ORF">K340107D12_31850</name>
</gene>
<evidence type="ECO:0000313" key="3">
    <source>
        <dbReference type="Proteomes" id="UP001600941"/>
    </source>
</evidence>
<evidence type="ECO:0000313" key="2">
    <source>
        <dbReference type="EMBL" id="GAA6500369.1"/>
    </source>
</evidence>
<comment type="caution">
    <text evidence="2">The sequence shown here is derived from an EMBL/GenBank/DDBJ whole genome shotgun (WGS) entry which is preliminary data.</text>
</comment>
<dbReference type="PANTHER" id="PTHR12147:SF26">
    <property type="entry name" value="PEPTIDASE M28 DOMAIN-CONTAINING PROTEIN"/>
    <property type="match status" value="1"/>
</dbReference>
<protein>
    <submittedName>
        <fullName evidence="2">M28 family metallopeptidase</fullName>
    </submittedName>
</protein>
<dbReference type="Gene3D" id="3.50.30.30">
    <property type="match status" value="1"/>
</dbReference>
<dbReference type="EMBL" id="BAABZQ010000001">
    <property type="protein sequence ID" value="GAA6500369.1"/>
    <property type="molecule type" value="Genomic_DNA"/>
</dbReference>
<organism evidence="2 3">
    <name type="scientific">Blautia parvula</name>
    <dbReference type="NCBI Taxonomy" id="2877527"/>
    <lineage>
        <taxon>Bacteria</taxon>
        <taxon>Bacillati</taxon>
        <taxon>Bacillota</taxon>
        <taxon>Clostridia</taxon>
        <taxon>Lachnospirales</taxon>
        <taxon>Lachnospiraceae</taxon>
        <taxon>Blautia</taxon>
    </lineage>
</organism>
<sequence>MEIQKKIEGHLNTLCREIGARPTGSKANQKAAAYAGRVFADAGLNVTKQEFDCMDWTENGSTLTVDGQDIPTAPAPFSLPCSVQGELLCIRSLEELRSAPAAGKIVVLCGELAAEPLMPKSFVFWNPDEHRETISLLERGGAKAVLTLSLSPEQFVPVIEDGDFQVPCAVILPKHLPLLKSGLSVSLTLNTKRHSAKAANILAVYGSGRQKVCVSAHIDTRPGTPGALDNASGVAVLLALAEHLSGQELPYRIEFVLFNGEDYYSTPGEMVYLSSYLSSPKEYICAFNLDGVGAKGQSTAYSFYECPQNLLSCISGCAADLDGFEQIEPWPQGDHTLFSFSGVPAVSVTSCNIFGLAERILHTEHDTPDLIDTNKLEALVNFLHTLLCGGSIEQIL</sequence>
<keyword evidence="3" id="KW-1185">Reference proteome</keyword>
<dbReference type="Proteomes" id="UP001600941">
    <property type="component" value="Unassembled WGS sequence"/>
</dbReference>
<dbReference type="Pfam" id="PF04389">
    <property type="entry name" value="Peptidase_M28"/>
    <property type="match status" value="1"/>
</dbReference>
<dbReference type="InterPro" id="IPR007484">
    <property type="entry name" value="Peptidase_M28"/>
</dbReference>
<proteinExistence type="predicted"/>
<evidence type="ECO:0000259" key="1">
    <source>
        <dbReference type="Pfam" id="PF04389"/>
    </source>
</evidence>
<feature type="domain" description="Peptidase M28" evidence="1">
    <location>
        <begin position="200"/>
        <end position="381"/>
    </location>
</feature>
<dbReference type="Gene3D" id="3.40.630.10">
    <property type="entry name" value="Zn peptidases"/>
    <property type="match status" value="1"/>
</dbReference>
<accession>A0ABQ0BV03</accession>
<dbReference type="InterPro" id="IPR045175">
    <property type="entry name" value="M28_fam"/>
</dbReference>
<name>A0ABQ0BV03_9FIRM</name>
<dbReference type="PANTHER" id="PTHR12147">
    <property type="entry name" value="METALLOPEPTIDASE M28 FAMILY MEMBER"/>
    <property type="match status" value="1"/>
</dbReference>
<dbReference type="SUPFAM" id="SSF53187">
    <property type="entry name" value="Zn-dependent exopeptidases"/>
    <property type="match status" value="1"/>
</dbReference>